<dbReference type="Pfam" id="PF00176">
    <property type="entry name" value="SNF2-rel_dom"/>
    <property type="match status" value="1"/>
</dbReference>
<evidence type="ECO:0000256" key="2">
    <source>
        <dbReference type="ARBA" id="ARBA00022840"/>
    </source>
</evidence>
<dbReference type="GO" id="GO:0005524">
    <property type="term" value="F:ATP binding"/>
    <property type="evidence" value="ECO:0007669"/>
    <property type="project" value="InterPro"/>
</dbReference>
<dbReference type="Proteomes" id="UP000054270">
    <property type="component" value="Unassembled WGS sequence"/>
</dbReference>
<feature type="non-terminal residue" evidence="4">
    <location>
        <position position="1"/>
    </location>
</feature>
<dbReference type="AlphaFoldDB" id="A0A0D2NN26"/>
<evidence type="ECO:0000313" key="5">
    <source>
        <dbReference type="Proteomes" id="UP000054270"/>
    </source>
</evidence>
<dbReference type="PANTHER" id="PTHR10799">
    <property type="entry name" value="SNF2/RAD54 HELICASE FAMILY"/>
    <property type="match status" value="1"/>
</dbReference>
<name>A0A0D2NN26_HYPSF</name>
<evidence type="ECO:0000313" key="4">
    <source>
        <dbReference type="EMBL" id="KJA18161.1"/>
    </source>
</evidence>
<keyword evidence="1" id="KW-0547">Nucleotide-binding</keyword>
<protein>
    <recommendedName>
        <fullName evidence="3">SNF2 N-terminal domain-containing protein</fullName>
    </recommendedName>
</protein>
<gene>
    <name evidence="4" type="ORF">HYPSUDRAFT_1100454</name>
</gene>
<dbReference type="InterPro" id="IPR027417">
    <property type="entry name" value="P-loop_NTPase"/>
</dbReference>
<evidence type="ECO:0000259" key="3">
    <source>
        <dbReference type="Pfam" id="PF00176"/>
    </source>
</evidence>
<proteinExistence type="predicted"/>
<evidence type="ECO:0000256" key="1">
    <source>
        <dbReference type="ARBA" id="ARBA00022741"/>
    </source>
</evidence>
<keyword evidence="2" id="KW-0067">ATP-binding</keyword>
<organism evidence="4 5">
    <name type="scientific">Hypholoma sublateritium (strain FD-334 SS-4)</name>
    <dbReference type="NCBI Taxonomy" id="945553"/>
    <lineage>
        <taxon>Eukaryota</taxon>
        <taxon>Fungi</taxon>
        <taxon>Dikarya</taxon>
        <taxon>Basidiomycota</taxon>
        <taxon>Agaricomycotina</taxon>
        <taxon>Agaricomycetes</taxon>
        <taxon>Agaricomycetidae</taxon>
        <taxon>Agaricales</taxon>
        <taxon>Agaricineae</taxon>
        <taxon>Strophariaceae</taxon>
        <taxon>Hypholoma</taxon>
    </lineage>
</organism>
<dbReference type="STRING" id="945553.A0A0D2NN26"/>
<dbReference type="EMBL" id="KN817593">
    <property type="protein sequence ID" value="KJA18161.1"/>
    <property type="molecule type" value="Genomic_DNA"/>
</dbReference>
<keyword evidence="5" id="KW-1185">Reference proteome</keyword>
<dbReference type="Gene3D" id="3.40.50.10810">
    <property type="entry name" value="Tandem AAA-ATPase domain"/>
    <property type="match status" value="1"/>
</dbReference>
<dbReference type="OrthoDB" id="3226462at2759"/>
<reference evidence="5" key="1">
    <citation type="submission" date="2014-04" db="EMBL/GenBank/DDBJ databases">
        <title>Evolutionary Origins and Diversification of the Mycorrhizal Mutualists.</title>
        <authorList>
            <consortium name="DOE Joint Genome Institute"/>
            <consortium name="Mycorrhizal Genomics Consortium"/>
            <person name="Kohler A."/>
            <person name="Kuo A."/>
            <person name="Nagy L.G."/>
            <person name="Floudas D."/>
            <person name="Copeland A."/>
            <person name="Barry K.W."/>
            <person name="Cichocki N."/>
            <person name="Veneault-Fourrey C."/>
            <person name="LaButti K."/>
            <person name="Lindquist E.A."/>
            <person name="Lipzen A."/>
            <person name="Lundell T."/>
            <person name="Morin E."/>
            <person name="Murat C."/>
            <person name="Riley R."/>
            <person name="Ohm R."/>
            <person name="Sun H."/>
            <person name="Tunlid A."/>
            <person name="Henrissat B."/>
            <person name="Grigoriev I.V."/>
            <person name="Hibbett D.S."/>
            <person name="Martin F."/>
        </authorList>
    </citation>
    <scope>NUCLEOTIDE SEQUENCE [LARGE SCALE GENOMIC DNA]</scope>
    <source>
        <strain evidence="5">FD-334 SS-4</strain>
    </source>
</reference>
<sequence>REKVGFPDGVGTFQVLLTTYEYIIKDRPHLSKIKWLHMIVDEGHHMKILKVNSLRR</sequence>
<dbReference type="SUPFAM" id="SSF52540">
    <property type="entry name" value="P-loop containing nucleoside triphosphate hydrolases"/>
    <property type="match status" value="1"/>
</dbReference>
<feature type="domain" description="SNF2 N-terminal" evidence="3">
    <location>
        <begin position="8"/>
        <end position="48"/>
    </location>
</feature>
<dbReference type="InterPro" id="IPR038718">
    <property type="entry name" value="SNF2-like_sf"/>
</dbReference>
<dbReference type="InterPro" id="IPR000330">
    <property type="entry name" value="SNF2_N"/>
</dbReference>
<accession>A0A0D2NN26</accession>